<dbReference type="PANTHER" id="PTHR11669:SF8">
    <property type="entry name" value="DNA POLYMERASE III SUBUNIT DELTA"/>
    <property type="match status" value="1"/>
</dbReference>
<dbReference type="InterPro" id="IPR027417">
    <property type="entry name" value="P-loop_NTPase"/>
</dbReference>
<name>A0A150XGB6_9BACT</name>
<dbReference type="InterPro" id="IPR050238">
    <property type="entry name" value="DNA_Rep/Repair_Clamp_Loader"/>
</dbReference>
<dbReference type="RefSeq" id="WP_068216396.1">
    <property type="nucleotide sequence ID" value="NZ_LRPC01000001.1"/>
</dbReference>
<dbReference type="GO" id="GO:0006261">
    <property type="term" value="P:DNA-templated DNA replication"/>
    <property type="evidence" value="ECO:0007669"/>
    <property type="project" value="TreeGrafter"/>
</dbReference>
<evidence type="ECO:0008006" key="3">
    <source>
        <dbReference type="Google" id="ProtNLM"/>
    </source>
</evidence>
<protein>
    <recommendedName>
        <fullName evidence="3">DNA polymerase III subunit delta</fullName>
    </recommendedName>
</protein>
<accession>A0A150XGB6</accession>
<dbReference type="AlphaFoldDB" id="A0A150XGB6"/>
<sequence>MRFQDIPGLENTKSQLIEAVKGNHVAHAQLFVGAEGSANLAMALAFSTYLNCENPTDTDACGVCASCEKNSKYIHPDVNFVFPSAATPKFKREDATSDKFLVEWRGFLSQTPYGNVTDWSNHFGWENKLLMIPRQESRNIVRALSLKSFEGKYKVMIIWQPELMNVNAANGILKILEEPPENTIFILVSNDSNKLLTTILSRAQQLRVPSFEDEDVKSVLTEKSALSAAEIDQIAYRANGSLRKALAEIDGTGNEANDYFKDWMRQCFTFNFEGLIKQADDFQKKGKEFQVGLMGIASNYMRETLLQGVDSSSISRLPDQERGFIEKFASVFVPEKIARISPQFDEAQYHIERNANPKILFLDLSLSIAQIARAKSN</sequence>
<comment type="caution">
    <text evidence="1">The sequence shown here is derived from an EMBL/GenBank/DDBJ whole genome shotgun (WGS) entry which is preliminary data.</text>
</comment>
<proteinExistence type="predicted"/>
<dbReference type="EMBL" id="LRPC01000001">
    <property type="protein sequence ID" value="KYG77736.1"/>
    <property type="molecule type" value="Genomic_DNA"/>
</dbReference>
<gene>
    <name evidence="1" type="ORF">AWW68_02925</name>
</gene>
<dbReference type="PANTHER" id="PTHR11669">
    <property type="entry name" value="REPLICATION FACTOR C / DNA POLYMERASE III GAMMA-TAU SUBUNIT"/>
    <property type="match status" value="1"/>
</dbReference>
<evidence type="ECO:0000313" key="1">
    <source>
        <dbReference type="EMBL" id="KYG77736.1"/>
    </source>
</evidence>
<keyword evidence="2" id="KW-1185">Reference proteome</keyword>
<dbReference type="Gene3D" id="3.40.50.300">
    <property type="entry name" value="P-loop containing nucleotide triphosphate hydrolases"/>
    <property type="match status" value="1"/>
</dbReference>
<dbReference type="OrthoDB" id="9811073at2"/>
<dbReference type="Pfam" id="PF13177">
    <property type="entry name" value="DNA_pol3_delta2"/>
    <property type="match status" value="1"/>
</dbReference>
<dbReference type="SUPFAM" id="SSF52540">
    <property type="entry name" value="P-loop containing nucleoside triphosphate hydrolases"/>
    <property type="match status" value="1"/>
</dbReference>
<organism evidence="1 2">
    <name type="scientific">Roseivirga spongicola</name>
    <dbReference type="NCBI Taxonomy" id="333140"/>
    <lineage>
        <taxon>Bacteria</taxon>
        <taxon>Pseudomonadati</taxon>
        <taxon>Bacteroidota</taxon>
        <taxon>Cytophagia</taxon>
        <taxon>Cytophagales</taxon>
        <taxon>Roseivirgaceae</taxon>
        <taxon>Roseivirga</taxon>
    </lineage>
</organism>
<dbReference type="STRING" id="333140.AWW68_02925"/>
<evidence type="ECO:0000313" key="2">
    <source>
        <dbReference type="Proteomes" id="UP000075606"/>
    </source>
</evidence>
<reference evidence="1 2" key="1">
    <citation type="submission" date="2016-01" db="EMBL/GenBank/DDBJ databases">
        <title>Genome sequencing of Roseivirga spongicola UST030701-084.</title>
        <authorList>
            <person name="Selvaratnam C."/>
            <person name="Thevarajoo S."/>
            <person name="Goh K.M."/>
            <person name="Ee R."/>
            <person name="Chan K.-G."/>
            <person name="Chong C.S."/>
        </authorList>
    </citation>
    <scope>NUCLEOTIDE SEQUENCE [LARGE SCALE GENOMIC DNA]</scope>
    <source>
        <strain evidence="1 2">UST030701-084</strain>
    </source>
</reference>
<dbReference type="Proteomes" id="UP000075606">
    <property type="component" value="Unassembled WGS sequence"/>
</dbReference>